<name>A0A382HBE6_9ZZZZ</name>
<dbReference type="AlphaFoldDB" id="A0A382HBE6"/>
<organism evidence="1">
    <name type="scientific">marine metagenome</name>
    <dbReference type="NCBI Taxonomy" id="408172"/>
    <lineage>
        <taxon>unclassified sequences</taxon>
        <taxon>metagenomes</taxon>
        <taxon>ecological metagenomes</taxon>
    </lineage>
</organism>
<feature type="non-terminal residue" evidence="1">
    <location>
        <position position="1"/>
    </location>
</feature>
<dbReference type="EMBL" id="UINC01060272">
    <property type="protein sequence ID" value="SVB84610.1"/>
    <property type="molecule type" value="Genomic_DNA"/>
</dbReference>
<reference evidence="1" key="1">
    <citation type="submission" date="2018-05" db="EMBL/GenBank/DDBJ databases">
        <authorList>
            <person name="Lanie J.A."/>
            <person name="Ng W.-L."/>
            <person name="Kazmierczak K.M."/>
            <person name="Andrzejewski T.M."/>
            <person name="Davidsen T.M."/>
            <person name="Wayne K.J."/>
            <person name="Tettelin H."/>
            <person name="Glass J.I."/>
            <person name="Rusch D."/>
            <person name="Podicherti R."/>
            <person name="Tsui H.-C.T."/>
            <person name="Winkler M.E."/>
        </authorList>
    </citation>
    <scope>NUCLEOTIDE SEQUENCE</scope>
</reference>
<sequence>VDRQQKVVCRYCYGTINYMFGDTLQLAISNNWQAN</sequence>
<protein>
    <submittedName>
        <fullName evidence="1">Uncharacterized protein</fullName>
    </submittedName>
</protein>
<feature type="non-terminal residue" evidence="1">
    <location>
        <position position="35"/>
    </location>
</feature>
<evidence type="ECO:0000313" key="1">
    <source>
        <dbReference type="EMBL" id="SVB84610.1"/>
    </source>
</evidence>
<gene>
    <name evidence="1" type="ORF">METZ01_LOCUS237464</name>
</gene>
<accession>A0A382HBE6</accession>
<proteinExistence type="predicted"/>